<dbReference type="Gene3D" id="3.30.460.10">
    <property type="entry name" value="Beta Polymerase, domain 2"/>
    <property type="match status" value="1"/>
</dbReference>
<sequence length="195" mass="22670">MLMYESATRTVQNKVRYLNDENKILYGDSLIDSFQSRIKQPRSILEKAERKGIPRTFESLTTNLHDIAGVRLIVRFLDDIWKVKAFLDKQDDMEIVRVKDYVRHPKANGYRSLHLIVTVPIYLSAGKEQVEVEIQIRTIAMNFWASLEHELNYKKNVPHQGQLRRSLTAKAGLVSQLDTEMNAIKETIRNETEPD</sequence>
<dbReference type="PANTHER" id="PTHR47837:SF2">
    <property type="entry name" value="GTP PYROPHOSPHOKINASE YWAC"/>
    <property type="match status" value="1"/>
</dbReference>
<keyword evidence="4" id="KW-1185">Reference proteome</keyword>
<evidence type="ECO:0000313" key="3">
    <source>
        <dbReference type="EMBL" id="PWG00602.1"/>
    </source>
</evidence>
<keyword evidence="3" id="KW-0808">Transferase</keyword>
<dbReference type="UniPathway" id="UPA00908">
    <property type="reaction ID" value="UER00884"/>
</dbReference>
<dbReference type="SMART" id="SM00954">
    <property type="entry name" value="RelA_SpoT"/>
    <property type="match status" value="1"/>
</dbReference>
<dbReference type="AlphaFoldDB" id="A0A2V1N0K7"/>
<protein>
    <submittedName>
        <fullName evidence="3">GTP pyrophosphokinase</fullName>
    </submittedName>
</protein>
<dbReference type="Proteomes" id="UP000245080">
    <property type="component" value="Unassembled WGS sequence"/>
</dbReference>
<dbReference type="GO" id="GO:0016301">
    <property type="term" value="F:kinase activity"/>
    <property type="evidence" value="ECO:0007669"/>
    <property type="project" value="UniProtKB-KW"/>
</dbReference>
<comment type="pathway">
    <text evidence="1">Purine metabolism; ppGpp biosynthesis; ppGpp from GTP: step 1/2.</text>
</comment>
<dbReference type="InterPro" id="IPR007685">
    <property type="entry name" value="RelA_SpoT"/>
</dbReference>
<keyword evidence="3" id="KW-0418">Kinase</keyword>
<feature type="domain" description="RelA/SpoT" evidence="2">
    <location>
        <begin position="36"/>
        <end position="159"/>
    </location>
</feature>
<dbReference type="GO" id="GO:0015970">
    <property type="term" value="P:guanosine tetraphosphate biosynthetic process"/>
    <property type="evidence" value="ECO:0007669"/>
    <property type="project" value="UniProtKB-UniPathway"/>
</dbReference>
<dbReference type="InterPro" id="IPR043519">
    <property type="entry name" value="NT_sf"/>
</dbReference>
<name>A0A2V1N0K7_9LACO</name>
<accession>A0A2V1N0K7</accession>
<evidence type="ECO:0000313" key="4">
    <source>
        <dbReference type="Proteomes" id="UP000245080"/>
    </source>
</evidence>
<reference evidence="3 4" key="1">
    <citation type="journal article" date="2018" name="Int. J. Syst. Evol. Microbiol.">
        <title>Lactobacillus bambusae sp. nov., isolated from a traditional fermented Ma-bamboo shoots of Taiwan.</title>
        <authorList>
            <person name="Wang L.-T."/>
        </authorList>
    </citation>
    <scope>NUCLEOTIDE SEQUENCE [LARGE SCALE GENOMIC DNA]</scope>
    <source>
        <strain evidence="3 4">BS-W1</strain>
    </source>
</reference>
<dbReference type="CDD" id="cd05399">
    <property type="entry name" value="NT_Rel-Spo_like"/>
    <property type="match status" value="1"/>
</dbReference>
<dbReference type="OrthoDB" id="9789634at2"/>
<dbReference type="SUPFAM" id="SSF81301">
    <property type="entry name" value="Nucleotidyltransferase"/>
    <property type="match status" value="1"/>
</dbReference>
<comment type="caution">
    <text evidence="3">The sequence shown here is derived from an EMBL/GenBank/DDBJ whole genome shotgun (WGS) entry which is preliminary data.</text>
</comment>
<proteinExistence type="predicted"/>
<organism evidence="3 4">
    <name type="scientific">Levilactobacillus bambusae</name>
    <dbReference type="NCBI Taxonomy" id="2024736"/>
    <lineage>
        <taxon>Bacteria</taxon>
        <taxon>Bacillati</taxon>
        <taxon>Bacillota</taxon>
        <taxon>Bacilli</taxon>
        <taxon>Lactobacillales</taxon>
        <taxon>Lactobacillaceae</taxon>
        <taxon>Levilactobacillus</taxon>
    </lineage>
</organism>
<dbReference type="EMBL" id="QCXQ01000002">
    <property type="protein sequence ID" value="PWG00602.1"/>
    <property type="molecule type" value="Genomic_DNA"/>
</dbReference>
<dbReference type="Pfam" id="PF04607">
    <property type="entry name" value="RelA_SpoT"/>
    <property type="match status" value="1"/>
</dbReference>
<gene>
    <name evidence="3" type="ORF">DCM90_05345</name>
</gene>
<dbReference type="PANTHER" id="PTHR47837">
    <property type="entry name" value="GTP PYROPHOSPHOKINASE YJBM"/>
    <property type="match status" value="1"/>
</dbReference>
<evidence type="ECO:0000256" key="1">
    <source>
        <dbReference type="ARBA" id="ARBA00004976"/>
    </source>
</evidence>
<dbReference type="InterPro" id="IPR052366">
    <property type="entry name" value="GTP_Pyrophosphokinase"/>
</dbReference>
<dbReference type="Gene3D" id="1.10.287.860">
    <property type="entry name" value="Nucleotidyltransferase"/>
    <property type="match status" value="1"/>
</dbReference>
<evidence type="ECO:0000259" key="2">
    <source>
        <dbReference type="SMART" id="SM00954"/>
    </source>
</evidence>